<dbReference type="RefSeq" id="WP_338393443.1">
    <property type="nucleotide sequence ID" value="NZ_AP025314.1"/>
</dbReference>
<protein>
    <submittedName>
        <fullName evidence="5">Glycosyl hydrolase family 3</fullName>
    </submittedName>
</protein>
<feature type="domain" description="Fibronectin type III-like" evidence="4">
    <location>
        <begin position="706"/>
        <end position="775"/>
    </location>
</feature>
<keyword evidence="3" id="KW-0732">Signal</keyword>
<feature type="signal peptide" evidence="3">
    <location>
        <begin position="1"/>
        <end position="25"/>
    </location>
</feature>
<dbReference type="InterPro" id="IPR002772">
    <property type="entry name" value="Glyco_hydro_3_C"/>
</dbReference>
<evidence type="ECO:0000259" key="4">
    <source>
        <dbReference type="SMART" id="SM01217"/>
    </source>
</evidence>
<dbReference type="Gene3D" id="3.20.20.300">
    <property type="entry name" value="Glycoside hydrolase, family 3, N-terminal domain"/>
    <property type="match status" value="1"/>
</dbReference>
<dbReference type="PANTHER" id="PTHR30620:SF123">
    <property type="entry name" value="BETA-XYLOSIDASE"/>
    <property type="match status" value="1"/>
</dbReference>
<dbReference type="FunFam" id="3.40.50.1700:FF:000009">
    <property type="entry name" value="Periplasmic beta-glucosidase"/>
    <property type="match status" value="1"/>
</dbReference>
<dbReference type="PROSITE" id="PS51257">
    <property type="entry name" value="PROKAR_LIPOPROTEIN"/>
    <property type="match status" value="1"/>
</dbReference>
<evidence type="ECO:0000313" key="6">
    <source>
        <dbReference type="Proteomes" id="UP001348817"/>
    </source>
</evidence>
<evidence type="ECO:0000256" key="3">
    <source>
        <dbReference type="SAM" id="SignalP"/>
    </source>
</evidence>
<dbReference type="InterPro" id="IPR001764">
    <property type="entry name" value="Glyco_hydro_3_N"/>
</dbReference>
<dbReference type="GO" id="GO:0009251">
    <property type="term" value="P:glucan catabolic process"/>
    <property type="evidence" value="ECO:0007669"/>
    <property type="project" value="TreeGrafter"/>
</dbReference>
<dbReference type="InterPro" id="IPR017853">
    <property type="entry name" value="GH"/>
</dbReference>
<dbReference type="FunFam" id="2.60.40.10:FF:000495">
    <property type="entry name" value="Periplasmic beta-glucosidase"/>
    <property type="match status" value="1"/>
</dbReference>
<dbReference type="Pfam" id="PF14310">
    <property type="entry name" value="Fn3-like"/>
    <property type="match status" value="1"/>
</dbReference>
<dbReference type="EMBL" id="AP025314">
    <property type="protein sequence ID" value="BDD08166.1"/>
    <property type="molecule type" value="Genomic_DNA"/>
</dbReference>
<evidence type="ECO:0000313" key="5">
    <source>
        <dbReference type="EMBL" id="BDD08166.1"/>
    </source>
</evidence>
<dbReference type="PRINTS" id="PR00133">
    <property type="entry name" value="GLHYDRLASE3"/>
</dbReference>
<name>A0AAU9C7V6_9BACT</name>
<evidence type="ECO:0000256" key="1">
    <source>
        <dbReference type="ARBA" id="ARBA00005336"/>
    </source>
</evidence>
<dbReference type="AlphaFoldDB" id="A0AAU9C7V6"/>
<dbReference type="InterPro" id="IPR036881">
    <property type="entry name" value="Glyco_hydro_3_C_sf"/>
</dbReference>
<dbReference type="InterPro" id="IPR051915">
    <property type="entry name" value="Cellulose_Degrad_GH3"/>
</dbReference>
<reference evidence="5 6" key="1">
    <citation type="submission" date="2021-12" db="EMBL/GenBank/DDBJ databases">
        <title>Genome sequencing of bacteria with rrn-lacking chromosome and rrn-plasmid.</title>
        <authorList>
            <person name="Anda M."/>
            <person name="Iwasaki W."/>
        </authorList>
    </citation>
    <scope>NUCLEOTIDE SEQUENCE [LARGE SCALE GENOMIC DNA]</scope>
    <source>
        <strain evidence="5 6">DSM 100852</strain>
    </source>
</reference>
<keyword evidence="6" id="KW-1185">Reference proteome</keyword>
<dbReference type="Gene3D" id="2.60.40.10">
    <property type="entry name" value="Immunoglobulins"/>
    <property type="match status" value="1"/>
</dbReference>
<dbReference type="KEGG" id="fax:FUAX_05980"/>
<dbReference type="Pfam" id="PF01915">
    <property type="entry name" value="Glyco_hydro_3_C"/>
    <property type="match status" value="1"/>
</dbReference>
<dbReference type="InterPro" id="IPR036962">
    <property type="entry name" value="Glyco_hydro_3_N_sf"/>
</dbReference>
<proteinExistence type="inferred from homology"/>
<dbReference type="SUPFAM" id="SSF51445">
    <property type="entry name" value="(Trans)glycosidases"/>
    <property type="match status" value="1"/>
</dbReference>
<dbReference type="SUPFAM" id="SSF52279">
    <property type="entry name" value="Beta-D-glucan exohydrolase, C-terminal domain"/>
    <property type="match status" value="1"/>
</dbReference>
<dbReference type="PANTHER" id="PTHR30620">
    <property type="entry name" value="PERIPLASMIC BETA-GLUCOSIDASE-RELATED"/>
    <property type="match status" value="1"/>
</dbReference>
<dbReference type="InterPro" id="IPR026891">
    <property type="entry name" value="Fn3-like"/>
</dbReference>
<organism evidence="5 6">
    <name type="scientific">Fulvitalea axinellae</name>
    <dbReference type="NCBI Taxonomy" id="1182444"/>
    <lineage>
        <taxon>Bacteria</taxon>
        <taxon>Pseudomonadati</taxon>
        <taxon>Bacteroidota</taxon>
        <taxon>Cytophagia</taxon>
        <taxon>Cytophagales</taxon>
        <taxon>Persicobacteraceae</taxon>
        <taxon>Fulvitalea</taxon>
    </lineage>
</organism>
<evidence type="ECO:0000256" key="2">
    <source>
        <dbReference type="ARBA" id="ARBA00022801"/>
    </source>
</evidence>
<dbReference type="Proteomes" id="UP001348817">
    <property type="component" value="Chromosome"/>
</dbReference>
<comment type="similarity">
    <text evidence="1">Belongs to the glycosyl hydrolase 3 family.</text>
</comment>
<accession>A0AAU9C7V6</accession>
<dbReference type="Pfam" id="PF00933">
    <property type="entry name" value="Glyco_hydro_3"/>
    <property type="match status" value="1"/>
</dbReference>
<dbReference type="Gene3D" id="3.40.50.1700">
    <property type="entry name" value="Glycoside hydrolase family 3 C-terminal domain"/>
    <property type="match status" value="1"/>
</dbReference>
<sequence length="787" mass="85818">MRITTGTLGGLLLFLIFTASCSTQKSNEENPIYKNRNYSVEERVNDLLGRMTLEEKVAQMNMTTLRRLETDEQGNITKPSLDSLLGGPGIGFLESSFTDIADISKRSEVADRYLRENTRLGIPAIQIAECLHGFMAHGATIFPQAIGQGSTWNPELIQDMAKTIAREASLTGVDQALSPLFDLALDPRYGRVEECYGEDPFLVAEIGKAFVTGLQGDPKATVDSIPEGNLMAMAKHYLAYSAPIGGINLGPVSVGARDLRNLHLYPFKKAIQEANIYAVMPSYNELNGIPLHANESMLTDLLREEIGFGGYVFSDYQGIEMLGRFQKTASDAQDAGLRALKAGVEVEAPYPYGFAKLAEMVKSGKADETLIDNAVRHILTAKFKAGLFDKPYHVSEQEQKVIRSDEAKKLAYQVAVESVTLLKNENATLPLDMDKLKSVAVIGPNADRVQYGDYSYTKHKSSGITVLEGISETVGSKVEVRYAEGCGITDLDESGIKKAVETARESDAVVLVIGGTSAVLSGIGWGKEPSDYATCGEGYDRTELSPPGVQPKLIRAIQETGKPVVLVMVHGRPYSIAWENENLPAIVEAWYPGEQGGKAVADILFGNANPSGKLSVSVPKSVGHIPSYYHKKPSGKGYYRQRGTPEKPGRDFVFSSPDALYPFGHGLSYTTFEYSDLKIENKELASSDTLRLSLKVKNIGSVKGKEVVQVYLNDLVSSVTTPLKILKAFDKVEIAPQATATVRFEIPIKEMALWNAEMKQVVEPGGFQIMAGSSSEDIRLKDSFSVK</sequence>
<dbReference type="GO" id="GO:0008422">
    <property type="term" value="F:beta-glucosidase activity"/>
    <property type="evidence" value="ECO:0007669"/>
    <property type="project" value="UniProtKB-ARBA"/>
</dbReference>
<dbReference type="SMART" id="SM01217">
    <property type="entry name" value="Fn3_like"/>
    <property type="match status" value="1"/>
</dbReference>
<gene>
    <name evidence="5" type="ORF">FUAX_05980</name>
</gene>
<keyword evidence="2 5" id="KW-0378">Hydrolase</keyword>
<dbReference type="InterPro" id="IPR013783">
    <property type="entry name" value="Ig-like_fold"/>
</dbReference>
<feature type="chain" id="PRO_5043706453" evidence="3">
    <location>
        <begin position="26"/>
        <end position="787"/>
    </location>
</feature>